<keyword evidence="1" id="KW-0472">Membrane</keyword>
<reference evidence="2 3" key="1">
    <citation type="submission" date="2020-08" db="EMBL/GenBank/DDBJ databases">
        <title>Genomic Encyclopedia of Type Strains, Phase III (KMG-III): the genomes of soil and plant-associated and newly described type strains.</title>
        <authorList>
            <person name="Whitman W."/>
        </authorList>
    </citation>
    <scope>NUCLEOTIDE SEQUENCE [LARGE SCALE GENOMIC DNA]</scope>
    <source>
        <strain evidence="2 3">CECT 8234</strain>
    </source>
</reference>
<dbReference type="GO" id="GO:0008237">
    <property type="term" value="F:metallopeptidase activity"/>
    <property type="evidence" value="ECO:0007669"/>
    <property type="project" value="UniProtKB-KW"/>
</dbReference>
<keyword evidence="2" id="KW-0378">Hydrolase</keyword>
<dbReference type="Proteomes" id="UP000518605">
    <property type="component" value="Unassembled WGS sequence"/>
</dbReference>
<dbReference type="GO" id="GO:0006508">
    <property type="term" value="P:proteolysis"/>
    <property type="evidence" value="ECO:0007669"/>
    <property type="project" value="UniProtKB-KW"/>
</dbReference>
<protein>
    <submittedName>
        <fullName evidence="2">Putative metalloprotease</fullName>
    </submittedName>
</protein>
<dbReference type="RefSeq" id="WP_183563287.1">
    <property type="nucleotide sequence ID" value="NZ_CBCSLB010000006.1"/>
</dbReference>
<proteinExistence type="predicted"/>
<feature type="transmembrane region" description="Helical" evidence="1">
    <location>
        <begin position="510"/>
        <end position="528"/>
    </location>
</feature>
<keyword evidence="2" id="KW-0482">Metalloprotease</keyword>
<sequence length="632" mass="72764">MRFKELDIPYIEKVNQELLNHSRTLPSARVSKIICGGNPNYISIGGTFIREESLFGVSPKLSVEKIKQDLIYNAISPLLNEQSFAEYIIQNKEYWSWGENIRLKEQVPETALLSKCVLAITHEFSVTLQCDDLQDVEGLLDCLDEQTIYYRYTETTGKKLISLHGRLGTSQCRYLSLKYFLYENGEERSVVVKNQVDTLLSGMCWEDLYGKLKCSHSLYSGVLTDLKKVNLLGSYNANKRLTRINVETDRTTYATVLGMGHPKLTYDEGNLYSKYSLNHHPLLMDYYAELTQLNEQERAVQKKLFDSLYGIRDEQLIENLINIYLTDSYFPHIISIAGNTLTIDEYLIYTKRGKNVEHEGKYSCSLTGYSEIYDDNVEFYRYSVNDDKPAIQSRGEYDFGGEFSREARAELGISTSAGDWRYLGLMISGKANTHRNEVNNQPGTVDFEVLGQVIINQSLENVIKLQEKSIEKDENEAIYGIKVNMFKNKKERTRHLLSRFVEIVIQNKDLVILITLLYPFGLSIYNFIRLLSENTLNISGYVDKIAVKSVLEFIINIFLIIIFCLNFKKILNQKGHRKTLNVYEDRIENELLGLAVSIKRLSEKGISSYLFLGMIYMYIYTLTSDNKENSNT</sequence>
<dbReference type="AlphaFoldDB" id="A0A7W5C9Y4"/>
<name>A0A7W5C9Y4_9BACL</name>
<keyword evidence="1" id="KW-1133">Transmembrane helix</keyword>
<feature type="transmembrane region" description="Helical" evidence="1">
    <location>
        <begin position="606"/>
        <end position="623"/>
    </location>
</feature>
<accession>A0A7W5C9Y4</accession>
<evidence type="ECO:0000313" key="3">
    <source>
        <dbReference type="Proteomes" id="UP000518605"/>
    </source>
</evidence>
<keyword evidence="3" id="KW-1185">Reference proteome</keyword>
<evidence type="ECO:0000313" key="2">
    <source>
        <dbReference type="EMBL" id="MBB3152854.1"/>
    </source>
</evidence>
<keyword evidence="2" id="KW-0645">Protease</keyword>
<feature type="transmembrane region" description="Helical" evidence="1">
    <location>
        <begin position="548"/>
        <end position="567"/>
    </location>
</feature>
<keyword evidence="1" id="KW-0812">Transmembrane</keyword>
<organism evidence="2 3">
    <name type="scientific">Paenibacillus endophyticus</name>
    <dbReference type="NCBI Taxonomy" id="1294268"/>
    <lineage>
        <taxon>Bacteria</taxon>
        <taxon>Bacillati</taxon>
        <taxon>Bacillota</taxon>
        <taxon>Bacilli</taxon>
        <taxon>Bacillales</taxon>
        <taxon>Paenibacillaceae</taxon>
        <taxon>Paenibacillus</taxon>
    </lineage>
</organism>
<gene>
    <name evidence="2" type="ORF">FHS16_002911</name>
</gene>
<dbReference type="EMBL" id="JACHXW010000007">
    <property type="protein sequence ID" value="MBB3152854.1"/>
    <property type="molecule type" value="Genomic_DNA"/>
</dbReference>
<evidence type="ECO:0000256" key="1">
    <source>
        <dbReference type="SAM" id="Phobius"/>
    </source>
</evidence>
<comment type="caution">
    <text evidence="2">The sequence shown here is derived from an EMBL/GenBank/DDBJ whole genome shotgun (WGS) entry which is preliminary data.</text>
</comment>